<keyword evidence="4" id="KW-0862">Zinc</keyword>
<gene>
    <name evidence="7" type="ORF">H2509_20185</name>
</gene>
<dbReference type="GO" id="GO:0030198">
    <property type="term" value="P:extracellular matrix organization"/>
    <property type="evidence" value="ECO:0007669"/>
    <property type="project" value="TreeGrafter"/>
</dbReference>
<dbReference type="EMBL" id="JACFXV010000067">
    <property type="protein sequence ID" value="MBA5779457.1"/>
    <property type="molecule type" value="Genomic_DNA"/>
</dbReference>
<reference evidence="7 8" key="1">
    <citation type="submission" date="2020-07" db="EMBL/GenBank/DDBJ databases">
        <title>Stappia sp., F7233, whole genome shotgun sequencing project.</title>
        <authorList>
            <person name="Jiang S."/>
            <person name="Liu Z.W."/>
            <person name="Du Z.J."/>
        </authorList>
    </citation>
    <scope>NUCLEOTIDE SEQUENCE [LARGE SCALE GENOMIC DNA]</scope>
    <source>
        <strain evidence="7 8">F7233</strain>
    </source>
</reference>
<dbReference type="RefSeq" id="WP_182168276.1">
    <property type="nucleotide sequence ID" value="NZ_JACFXV010000067.1"/>
</dbReference>
<proteinExistence type="predicted"/>
<feature type="region of interest" description="Disordered" evidence="5">
    <location>
        <begin position="130"/>
        <end position="158"/>
    </location>
</feature>
<dbReference type="SUPFAM" id="SSF55486">
    <property type="entry name" value="Metalloproteases ('zincins'), catalytic domain"/>
    <property type="match status" value="1"/>
</dbReference>
<dbReference type="InterPro" id="IPR001818">
    <property type="entry name" value="Pept_M10_metallopeptidase"/>
</dbReference>
<dbReference type="GO" id="GO:0005615">
    <property type="term" value="C:extracellular space"/>
    <property type="evidence" value="ECO:0007669"/>
    <property type="project" value="TreeGrafter"/>
</dbReference>
<dbReference type="GO" id="GO:0004222">
    <property type="term" value="F:metalloendopeptidase activity"/>
    <property type="evidence" value="ECO:0007669"/>
    <property type="project" value="InterPro"/>
</dbReference>
<evidence type="ECO:0000313" key="8">
    <source>
        <dbReference type="Proteomes" id="UP000541109"/>
    </source>
</evidence>
<dbReference type="InterPro" id="IPR006026">
    <property type="entry name" value="Peptidase_Metallo"/>
</dbReference>
<dbReference type="SMART" id="SM00235">
    <property type="entry name" value="ZnMc"/>
    <property type="match status" value="1"/>
</dbReference>
<dbReference type="Pfam" id="PF00413">
    <property type="entry name" value="Peptidase_M10"/>
    <property type="match status" value="1"/>
</dbReference>
<keyword evidence="8" id="KW-1185">Reference proteome</keyword>
<dbReference type="InterPro" id="IPR024079">
    <property type="entry name" value="MetalloPept_cat_dom_sf"/>
</dbReference>
<dbReference type="PRINTS" id="PR00138">
    <property type="entry name" value="MATRIXIN"/>
</dbReference>
<protein>
    <submittedName>
        <fullName evidence="7">Matrixin family metalloprotease</fullName>
    </submittedName>
</protein>
<accession>A0A839AKX9</accession>
<dbReference type="InterPro" id="IPR021190">
    <property type="entry name" value="Pept_M10A"/>
</dbReference>
<name>A0A839AKX9_9HYPH</name>
<comment type="caution">
    <text evidence="7">The sequence shown here is derived from an EMBL/GenBank/DDBJ whole genome shotgun (WGS) entry which is preliminary data.</text>
</comment>
<evidence type="ECO:0000256" key="3">
    <source>
        <dbReference type="ARBA" id="ARBA00022801"/>
    </source>
</evidence>
<keyword evidence="1 7" id="KW-0645">Protease</keyword>
<dbReference type="GO" id="GO:0008270">
    <property type="term" value="F:zinc ion binding"/>
    <property type="evidence" value="ECO:0007669"/>
    <property type="project" value="InterPro"/>
</dbReference>
<evidence type="ECO:0000259" key="6">
    <source>
        <dbReference type="SMART" id="SM00235"/>
    </source>
</evidence>
<dbReference type="PANTHER" id="PTHR10201:SF294">
    <property type="entry name" value="MATRIX METALLOPROTEINASE 16"/>
    <property type="match status" value="1"/>
</dbReference>
<evidence type="ECO:0000313" key="7">
    <source>
        <dbReference type="EMBL" id="MBA5779457.1"/>
    </source>
</evidence>
<dbReference type="GO" id="GO:0031012">
    <property type="term" value="C:extracellular matrix"/>
    <property type="evidence" value="ECO:0007669"/>
    <property type="project" value="InterPro"/>
</dbReference>
<sequence length="244" mass="26927">MCALTGFATPAASSDGFMLLQLDGHVVKWGKSNLNAPARITYAFVTSPLRDGSARNCKAVDRLDDLARRSGLKPEDIKREAEAAFRLWEDVAGVTFAEARSEEEADILIGQQMQPRGHAFANVRLKDQELATKPGGSNNSRGFGERALPEPLPPIDRDRPVTAIERSTICLNPERPWKIGFDGNADVYDLRYTFAHEIGHAIGLDHYRRDGNLMSFRYSEDFRTPQAGDAAGARTLYGPPLPLD</sequence>
<dbReference type="GO" id="GO:0006508">
    <property type="term" value="P:proteolysis"/>
    <property type="evidence" value="ECO:0007669"/>
    <property type="project" value="UniProtKB-KW"/>
</dbReference>
<evidence type="ECO:0000256" key="4">
    <source>
        <dbReference type="ARBA" id="ARBA00022833"/>
    </source>
</evidence>
<dbReference type="Proteomes" id="UP000541109">
    <property type="component" value="Unassembled WGS sequence"/>
</dbReference>
<keyword evidence="7" id="KW-0482">Metalloprotease</keyword>
<dbReference type="PANTHER" id="PTHR10201">
    <property type="entry name" value="MATRIX METALLOPROTEINASE"/>
    <property type="match status" value="1"/>
</dbReference>
<dbReference type="GO" id="GO:0030574">
    <property type="term" value="P:collagen catabolic process"/>
    <property type="evidence" value="ECO:0007669"/>
    <property type="project" value="TreeGrafter"/>
</dbReference>
<feature type="domain" description="Peptidase metallopeptidase" evidence="6">
    <location>
        <begin position="55"/>
        <end position="239"/>
    </location>
</feature>
<dbReference type="Gene3D" id="3.40.390.10">
    <property type="entry name" value="Collagenase (Catalytic Domain)"/>
    <property type="match status" value="1"/>
</dbReference>
<evidence type="ECO:0000256" key="2">
    <source>
        <dbReference type="ARBA" id="ARBA00022723"/>
    </source>
</evidence>
<keyword evidence="2" id="KW-0479">Metal-binding</keyword>
<keyword evidence="3" id="KW-0378">Hydrolase</keyword>
<evidence type="ECO:0000256" key="5">
    <source>
        <dbReference type="SAM" id="MobiDB-lite"/>
    </source>
</evidence>
<dbReference type="AlphaFoldDB" id="A0A839AKX9"/>
<organism evidence="7 8">
    <name type="scientific">Stappia albiluteola</name>
    <dbReference type="NCBI Taxonomy" id="2758565"/>
    <lineage>
        <taxon>Bacteria</taxon>
        <taxon>Pseudomonadati</taxon>
        <taxon>Pseudomonadota</taxon>
        <taxon>Alphaproteobacteria</taxon>
        <taxon>Hyphomicrobiales</taxon>
        <taxon>Stappiaceae</taxon>
        <taxon>Stappia</taxon>
    </lineage>
</organism>
<evidence type="ECO:0000256" key="1">
    <source>
        <dbReference type="ARBA" id="ARBA00022670"/>
    </source>
</evidence>